<gene>
    <name evidence="5" type="ORF">J3R73_005121</name>
</gene>
<name>A0ABU0FL54_9HYPH</name>
<evidence type="ECO:0000256" key="1">
    <source>
        <dbReference type="ARBA" id="ARBA00004196"/>
    </source>
</evidence>
<keyword evidence="3" id="KW-0732">Signal</keyword>
<dbReference type="PANTHER" id="PTHR46847">
    <property type="entry name" value="D-ALLOSE-BINDING PERIPLASMIC PROTEIN-RELATED"/>
    <property type="match status" value="1"/>
</dbReference>
<dbReference type="PROSITE" id="PS51318">
    <property type="entry name" value="TAT"/>
    <property type="match status" value="1"/>
</dbReference>
<feature type="domain" description="Periplasmic binding protein" evidence="4">
    <location>
        <begin position="58"/>
        <end position="316"/>
    </location>
</feature>
<reference evidence="5 6" key="1">
    <citation type="submission" date="2023-07" db="EMBL/GenBank/DDBJ databases">
        <title>Genomic Encyclopedia of Type Strains, Phase IV (KMG-IV): sequencing the most valuable type-strain genomes for metagenomic binning, comparative biology and taxonomic classification.</title>
        <authorList>
            <person name="Goeker M."/>
        </authorList>
    </citation>
    <scope>NUCLEOTIDE SEQUENCE [LARGE SCALE GENOMIC DNA]</scope>
    <source>
        <strain evidence="5 6">DSM 5896</strain>
    </source>
</reference>
<sequence>MMDEEKPDIARPTRRGLLGGMGLAGAAAVLGGTQLAQFTLGSTPAYAQAAKPLKVAVVAQQMSAQSDQRSWAGLQQWLKKTGLDKVWQINQTDAKGDPGQLVSQIEDAITAKSDAILVMYGTLTAAKAALDSLTSSKIPFFSLDSGWQSPAIADITSNNYAMSAQTVQFMIDTLLAKGKTSANICAVIANFHHGTRKRGKVMKTALTENEWISLKDEHVIQYSGFYETTQNTVSDWLTRYGSDLDVIWCPWDEPAMAAAEVIASRGLQDKIFVIGHDGHPTALDRMRKPDYPLLATTAQAFEVWGAYTGWLINEIVGKGGDVKKLVPVPTVEFPAPLLVKGVNIPDANTPTYNAQDLYYIYRDRALAGM</sequence>
<evidence type="ECO:0000313" key="6">
    <source>
        <dbReference type="Proteomes" id="UP001237448"/>
    </source>
</evidence>
<comment type="caution">
    <text evidence="5">The sequence shown here is derived from an EMBL/GenBank/DDBJ whole genome shotgun (WGS) entry which is preliminary data.</text>
</comment>
<dbReference type="Pfam" id="PF13407">
    <property type="entry name" value="Peripla_BP_4"/>
    <property type="match status" value="1"/>
</dbReference>
<dbReference type="InterPro" id="IPR025997">
    <property type="entry name" value="SBP_2_dom"/>
</dbReference>
<comment type="subcellular location">
    <subcellularLocation>
        <location evidence="1">Cell envelope</location>
    </subcellularLocation>
</comment>
<dbReference type="EMBL" id="JAUSVK010000001">
    <property type="protein sequence ID" value="MDQ0395329.1"/>
    <property type="molecule type" value="Genomic_DNA"/>
</dbReference>
<dbReference type="Gene3D" id="3.40.50.2300">
    <property type="match status" value="2"/>
</dbReference>
<protein>
    <submittedName>
        <fullName evidence="5">Ribose transport system substrate-binding protein</fullName>
    </submittedName>
</protein>
<keyword evidence="6" id="KW-1185">Reference proteome</keyword>
<accession>A0ABU0FL54</accession>
<evidence type="ECO:0000259" key="4">
    <source>
        <dbReference type="Pfam" id="PF13407"/>
    </source>
</evidence>
<evidence type="ECO:0000256" key="3">
    <source>
        <dbReference type="ARBA" id="ARBA00022729"/>
    </source>
</evidence>
<dbReference type="SUPFAM" id="SSF53822">
    <property type="entry name" value="Periplasmic binding protein-like I"/>
    <property type="match status" value="1"/>
</dbReference>
<evidence type="ECO:0000313" key="5">
    <source>
        <dbReference type="EMBL" id="MDQ0395329.1"/>
    </source>
</evidence>
<dbReference type="InterPro" id="IPR006311">
    <property type="entry name" value="TAT_signal"/>
</dbReference>
<dbReference type="InterPro" id="IPR028082">
    <property type="entry name" value="Peripla_BP_I"/>
</dbReference>
<organism evidence="5 6">
    <name type="scientific">Labrys monachus</name>
    <dbReference type="NCBI Taxonomy" id="217067"/>
    <lineage>
        <taxon>Bacteria</taxon>
        <taxon>Pseudomonadati</taxon>
        <taxon>Pseudomonadota</taxon>
        <taxon>Alphaproteobacteria</taxon>
        <taxon>Hyphomicrobiales</taxon>
        <taxon>Xanthobacteraceae</taxon>
        <taxon>Labrys</taxon>
    </lineage>
</organism>
<dbReference type="Proteomes" id="UP001237448">
    <property type="component" value="Unassembled WGS sequence"/>
</dbReference>
<dbReference type="PANTHER" id="PTHR46847:SF1">
    <property type="entry name" value="D-ALLOSE-BINDING PERIPLASMIC PROTEIN-RELATED"/>
    <property type="match status" value="1"/>
</dbReference>
<dbReference type="CDD" id="cd01536">
    <property type="entry name" value="PBP1_ABC_sugar_binding-like"/>
    <property type="match status" value="1"/>
</dbReference>
<evidence type="ECO:0000256" key="2">
    <source>
        <dbReference type="ARBA" id="ARBA00007639"/>
    </source>
</evidence>
<proteinExistence type="inferred from homology"/>
<comment type="similarity">
    <text evidence="2">Belongs to the bacterial solute-binding protein 2 family.</text>
</comment>